<dbReference type="InterPro" id="IPR004680">
    <property type="entry name" value="Cit_transptr-like_dom"/>
</dbReference>
<dbReference type="Proteomes" id="UP000259273">
    <property type="component" value="Unassembled WGS sequence"/>
</dbReference>
<proteinExistence type="predicted"/>
<keyword evidence="4" id="KW-0677">Repeat</keyword>
<comment type="subcellular location">
    <subcellularLocation>
        <location evidence="1">Membrane</location>
        <topology evidence="1">Multi-pass membrane protein</topology>
    </subcellularLocation>
</comment>
<dbReference type="PROSITE" id="PS51202">
    <property type="entry name" value="RCK_C"/>
    <property type="match status" value="2"/>
</dbReference>
<feature type="domain" description="RCK C-terminal" evidence="8">
    <location>
        <begin position="281"/>
        <end position="367"/>
    </location>
</feature>
<feature type="transmembrane region" description="Helical" evidence="7">
    <location>
        <begin position="463"/>
        <end position="483"/>
    </location>
</feature>
<dbReference type="Pfam" id="PF03600">
    <property type="entry name" value="CitMHS"/>
    <property type="match status" value="1"/>
</dbReference>
<keyword evidence="2" id="KW-0813">Transport</keyword>
<sequence length="574" mass="60684">MIDQILISLLFLGLLGGLIFSGWAASKIFVGAMLAAYFLGLVETSQMLEKATNTGLVTLMLLLLVSIGLEKLSWLNRLSGQLISPSYVLSLLRLGGVTALFSAFVNNTAVVATLTTTVRANRHHPASRLLIPLSYAAILGGTLTLIGTSTNLIVSSFLEDATGSGLAFFDFLPVGLAAASAGLLALLFSARLLPSSSSDPVPVAEYVIEAEVSAQSSLVGKTLAENGLRELDALFLVEIVRAEHLISPVAPTEFIEAGDKLIFSGDITQLNALDSFDGLHLFAVDEGLLRDNMVEVIVMPNAAIEGKTIKESGFRSLFDAAVVGMRRGGKRLSGKLGNITIAAGDNLMLATGPDFNERKNLDKNFVVVDEAVGASKITALQNVFVTLLLAGVVVLSALELLPLIKGLALLLVCMLGLGLVRGSELRRRFPFEIWLIITSALTLSQALTNSGLVALLADGLQGQLTVLGPWVAMACIYLGALLLTEVMTNNAAAALSFPIAFGIAESLGVNPLPFVMAVAYGASASFLTPYGYTTNLMVQNLGGYTLRDYCRSGLPVSLAYSATVLWLLPKVFPF</sequence>
<evidence type="ECO:0000256" key="7">
    <source>
        <dbReference type="SAM" id="Phobius"/>
    </source>
</evidence>
<dbReference type="EMBL" id="DMND01000261">
    <property type="protein sequence ID" value="HAN29837.1"/>
    <property type="molecule type" value="Genomic_DNA"/>
</dbReference>
<feature type="transmembrane region" description="Helical" evidence="7">
    <location>
        <begin position="490"/>
        <end position="508"/>
    </location>
</feature>
<feature type="transmembrane region" description="Helical" evidence="7">
    <location>
        <begin position="553"/>
        <end position="572"/>
    </location>
</feature>
<feature type="transmembrane region" description="Helical" evidence="7">
    <location>
        <begin position="89"/>
        <end position="117"/>
    </location>
</feature>
<evidence type="ECO:0000256" key="6">
    <source>
        <dbReference type="ARBA" id="ARBA00023136"/>
    </source>
</evidence>
<keyword evidence="5 7" id="KW-1133">Transmembrane helix</keyword>
<evidence type="ECO:0000256" key="5">
    <source>
        <dbReference type="ARBA" id="ARBA00022989"/>
    </source>
</evidence>
<feature type="transmembrane region" description="Helical" evidence="7">
    <location>
        <begin position="166"/>
        <end position="188"/>
    </location>
</feature>
<dbReference type="PANTHER" id="PTHR43652:SF2">
    <property type="entry name" value="BASIC AMINO ACID ANTIPORTER YFCC-RELATED"/>
    <property type="match status" value="1"/>
</dbReference>
<gene>
    <name evidence="9" type="ORF">DCP75_19380</name>
</gene>
<evidence type="ECO:0000259" key="8">
    <source>
        <dbReference type="PROSITE" id="PS51202"/>
    </source>
</evidence>
<evidence type="ECO:0000313" key="9">
    <source>
        <dbReference type="EMBL" id="HAN29837.1"/>
    </source>
</evidence>
<dbReference type="STRING" id="1121937.GCA_000423125_01211"/>
<feature type="domain" description="RCK C-terminal" evidence="8">
    <location>
        <begin position="194"/>
        <end position="279"/>
    </location>
</feature>
<dbReference type="InterPro" id="IPR006037">
    <property type="entry name" value="RCK_C"/>
</dbReference>
<dbReference type="SUPFAM" id="SSF116726">
    <property type="entry name" value="TrkA C-terminal domain-like"/>
    <property type="match status" value="2"/>
</dbReference>
<dbReference type="GO" id="GO:0006813">
    <property type="term" value="P:potassium ion transport"/>
    <property type="evidence" value="ECO:0007669"/>
    <property type="project" value="InterPro"/>
</dbReference>
<keyword evidence="6 7" id="KW-0472">Membrane</keyword>
<keyword evidence="3 7" id="KW-0812">Transmembrane</keyword>
<dbReference type="Pfam" id="PF02080">
    <property type="entry name" value="TrkA_C"/>
    <property type="match status" value="2"/>
</dbReference>
<dbReference type="Gene3D" id="3.30.70.1450">
    <property type="entry name" value="Regulator of K+ conductance, C-terminal domain"/>
    <property type="match status" value="2"/>
</dbReference>
<evidence type="ECO:0000256" key="2">
    <source>
        <dbReference type="ARBA" id="ARBA00022448"/>
    </source>
</evidence>
<accession>A0A3C1KT55</accession>
<evidence type="ECO:0000256" key="4">
    <source>
        <dbReference type="ARBA" id="ARBA00022737"/>
    </source>
</evidence>
<organism evidence="9 10">
    <name type="scientific">Haliea salexigens</name>
    <dbReference type="NCBI Taxonomy" id="287487"/>
    <lineage>
        <taxon>Bacteria</taxon>
        <taxon>Pseudomonadati</taxon>
        <taxon>Pseudomonadota</taxon>
        <taxon>Gammaproteobacteria</taxon>
        <taxon>Cellvibrionales</taxon>
        <taxon>Halieaceae</taxon>
        <taxon>Haliea</taxon>
    </lineage>
</organism>
<feature type="transmembrane region" description="Helical" evidence="7">
    <location>
        <begin position="403"/>
        <end position="421"/>
    </location>
</feature>
<evidence type="ECO:0000313" key="10">
    <source>
        <dbReference type="Proteomes" id="UP000259273"/>
    </source>
</evidence>
<dbReference type="InterPro" id="IPR036721">
    <property type="entry name" value="RCK_C_sf"/>
</dbReference>
<dbReference type="GO" id="GO:0005886">
    <property type="term" value="C:plasma membrane"/>
    <property type="evidence" value="ECO:0007669"/>
    <property type="project" value="TreeGrafter"/>
</dbReference>
<dbReference type="AlphaFoldDB" id="A0A3C1KT55"/>
<protein>
    <submittedName>
        <fullName evidence="9">SLC13 family permease</fullName>
    </submittedName>
</protein>
<reference evidence="9 10" key="1">
    <citation type="journal article" date="2018" name="Nat. Biotechnol.">
        <title>A standardized bacterial taxonomy based on genome phylogeny substantially revises the tree of life.</title>
        <authorList>
            <person name="Parks D.H."/>
            <person name="Chuvochina M."/>
            <person name="Waite D.W."/>
            <person name="Rinke C."/>
            <person name="Skarshewski A."/>
            <person name="Chaumeil P.A."/>
            <person name="Hugenholtz P."/>
        </authorList>
    </citation>
    <scope>NUCLEOTIDE SEQUENCE [LARGE SCALE GENOMIC DNA]</scope>
    <source>
        <strain evidence="9">UBA9158</strain>
    </source>
</reference>
<dbReference type="PANTHER" id="PTHR43652">
    <property type="entry name" value="BASIC AMINO ACID ANTIPORTER YFCC-RELATED"/>
    <property type="match status" value="1"/>
</dbReference>
<evidence type="ECO:0000256" key="3">
    <source>
        <dbReference type="ARBA" id="ARBA00022692"/>
    </source>
</evidence>
<dbReference type="GO" id="GO:0008324">
    <property type="term" value="F:monoatomic cation transmembrane transporter activity"/>
    <property type="evidence" value="ECO:0007669"/>
    <property type="project" value="InterPro"/>
</dbReference>
<feature type="transmembrane region" description="Helical" evidence="7">
    <location>
        <begin position="514"/>
        <end position="532"/>
    </location>
</feature>
<comment type="caution">
    <text evidence="9">The sequence shown here is derived from an EMBL/GenBank/DDBJ whole genome shotgun (WGS) entry which is preliminary data.</text>
</comment>
<dbReference type="InterPro" id="IPR051679">
    <property type="entry name" value="DASS-Related_Transporters"/>
</dbReference>
<feature type="transmembrane region" description="Helical" evidence="7">
    <location>
        <begin position="433"/>
        <end position="457"/>
    </location>
</feature>
<feature type="transmembrane region" description="Helical" evidence="7">
    <location>
        <begin position="51"/>
        <end position="69"/>
    </location>
</feature>
<evidence type="ECO:0000256" key="1">
    <source>
        <dbReference type="ARBA" id="ARBA00004141"/>
    </source>
</evidence>
<name>A0A3C1KT55_9GAMM</name>
<feature type="transmembrane region" description="Helical" evidence="7">
    <location>
        <begin position="6"/>
        <end position="39"/>
    </location>
</feature>
<feature type="transmembrane region" description="Helical" evidence="7">
    <location>
        <begin position="379"/>
        <end position="397"/>
    </location>
</feature>
<feature type="transmembrane region" description="Helical" evidence="7">
    <location>
        <begin position="129"/>
        <end position="154"/>
    </location>
</feature>